<dbReference type="OMA" id="LNCVDMA"/>
<feature type="compositionally biased region" description="Polar residues" evidence="1">
    <location>
        <begin position="278"/>
        <end position="295"/>
    </location>
</feature>
<feature type="region of interest" description="Disordered" evidence="1">
    <location>
        <begin position="276"/>
        <end position="370"/>
    </location>
</feature>
<keyword evidence="3" id="KW-1185">Reference proteome</keyword>
<evidence type="ECO:0000256" key="1">
    <source>
        <dbReference type="SAM" id="MobiDB-lite"/>
    </source>
</evidence>
<name>Q22229_CAEEL</name>
<dbReference type="WormBase" id="T05C12.8">
    <property type="protein sequence ID" value="CE42398"/>
    <property type="gene ID" value="WBGene00011471"/>
</dbReference>
<dbReference type="eggNOG" id="ENOG502TFQZ">
    <property type="taxonomic scope" value="Eukaryota"/>
</dbReference>
<feature type="compositionally biased region" description="Polar residues" evidence="1">
    <location>
        <begin position="202"/>
        <end position="234"/>
    </location>
</feature>
<dbReference type="SUPFAM" id="SSF48403">
    <property type="entry name" value="Ankyrin repeat"/>
    <property type="match status" value="1"/>
</dbReference>
<dbReference type="InParanoid" id="Q22229"/>
<protein>
    <submittedName>
        <fullName evidence="2">ANK_REP_REGION domain-containing protein</fullName>
    </submittedName>
</protein>
<dbReference type="KEGG" id="cel:CELE_T05C12.8"/>
<dbReference type="PaxDb" id="6239-T05C12.8"/>
<feature type="region of interest" description="Disordered" evidence="1">
    <location>
        <begin position="202"/>
        <end position="241"/>
    </location>
</feature>
<reference evidence="2 3" key="1">
    <citation type="journal article" date="1998" name="Science">
        <title>Genome sequence of the nematode C. elegans: a platform for investigating biology.</title>
        <authorList>
            <consortium name="The C. elegans sequencing consortium"/>
            <person name="Sulson J.E."/>
            <person name="Waterston R."/>
        </authorList>
    </citation>
    <scope>NUCLEOTIDE SEQUENCE [LARGE SCALE GENOMIC DNA]</scope>
    <source>
        <strain evidence="2 3">Bristol N2</strain>
    </source>
</reference>
<evidence type="ECO:0000313" key="2">
    <source>
        <dbReference type="EMBL" id="CAA91309.2"/>
    </source>
</evidence>
<dbReference type="RefSeq" id="NP_495723.2">
    <property type="nucleotide sequence ID" value="NM_063322.2"/>
</dbReference>
<dbReference type="InterPro" id="IPR036770">
    <property type="entry name" value="Ankyrin_rpt-contain_sf"/>
</dbReference>
<dbReference type="CTD" id="188124"/>
<dbReference type="SMR" id="Q22229"/>
<accession>Q22229</accession>
<dbReference type="Proteomes" id="UP000001940">
    <property type="component" value="Chromosome II"/>
</dbReference>
<feature type="compositionally biased region" description="Low complexity" evidence="1">
    <location>
        <begin position="307"/>
        <end position="322"/>
    </location>
</feature>
<dbReference type="OrthoDB" id="10254686at2759"/>
<sequence>MQHNEMITRIGEEIKNSGIDFNLDDPFDDPSLCTTAFMDIMFQDDNGNSALMMAAAENRVQQVKGILTMAINNGTLWQVIDMRNNERLNCVDMAVRAGSETCAMLITKVAREYAKHRPRSEVEKKFDSMPTTEEDVTISLGPKTADTFDDNYVKELVRQSESASGHAVATKKLSREKISNSLAKGNVAAVQGREYLKMVKRSSSAHSRLMSQRTFSVESGSIDSSEPSTPQLTSPPADHGVFSSVGEKIRNIFGKKPPLHTKSLSVVQTDRIAAPAVRSSSISNKPLSYQTSGNSNEEDHLRLPQHSSSSESPPSEGPSNSGLFRWSSKDKPMTSTVSTANGVRLPPLSLRRRTNSDPKNRDFTSLGGDE</sequence>
<dbReference type="AGR" id="WB:WBGene00011471"/>
<dbReference type="UCSC" id="T05C12.8">
    <property type="organism name" value="c. elegans"/>
</dbReference>
<organism evidence="2 3">
    <name type="scientific">Caenorhabditis elegans</name>
    <dbReference type="NCBI Taxonomy" id="6239"/>
    <lineage>
        <taxon>Eukaryota</taxon>
        <taxon>Metazoa</taxon>
        <taxon>Ecdysozoa</taxon>
        <taxon>Nematoda</taxon>
        <taxon>Chromadorea</taxon>
        <taxon>Rhabditida</taxon>
        <taxon>Rhabditina</taxon>
        <taxon>Rhabditomorpha</taxon>
        <taxon>Rhabditoidea</taxon>
        <taxon>Rhabditidae</taxon>
        <taxon>Peloderinae</taxon>
        <taxon>Caenorhabditis</taxon>
    </lineage>
</organism>
<dbReference type="HOGENOM" id="CLU_746458_0_0_1"/>
<dbReference type="AlphaFoldDB" id="Q22229"/>
<dbReference type="GeneID" id="188124"/>
<dbReference type="Gene3D" id="1.25.40.20">
    <property type="entry name" value="Ankyrin repeat-containing domain"/>
    <property type="match status" value="1"/>
</dbReference>
<evidence type="ECO:0000313" key="4">
    <source>
        <dbReference type="WormBase" id="T05C12.8"/>
    </source>
</evidence>
<proteinExistence type="predicted"/>
<dbReference type="Bgee" id="WBGene00011471">
    <property type="expression patterns" value="Expressed in larva and 3 other cell types or tissues"/>
</dbReference>
<gene>
    <name evidence="2" type="ORF">CELE_T05C12.8</name>
    <name evidence="2 4" type="ORF">T05C12.8</name>
</gene>
<evidence type="ECO:0000313" key="3">
    <source>
        <dbReference type="Proteomes" id="UP000001940"/>
    </source>
</evidence>
<dbReference type="EMBL" id="BX284602">
    <property type="protein sequence ID" value="CAA91309.2"/>
    <property type="molecule type" value="Genomic_DNA"/>
</dbReference>
<dbReference type="FunCoup" id="Q22229">
    <property type="interactions" value="811"/>
</dbReference>